<feature type="compositionally biased region" description="Basic and acidic residues" evidence="1">
    <location>
        <begin position="122"/>
        <end position="133"/>
    </location>
</feature>
<protein>
    <submittedName>
        <fullName evidence="3">Uncharacterized protein</fullName>
    </submittedName>
</protein>
<feature type="region of interest" description="Disordered" evidence="1">
    <location>
        <begin position="1"/>
        <end position="37"/>
    </location>
</feature>
<dbReference type="Proteomes" id="UP001294444">
    <property type="component" value="Unassembled WGS sequence"/>
</dbReference>
<keyword evidence="4" id="KW-1185">Reference proteome</keyword>
<evidence type="ECO:0000313" key="3">
    <source>
        <dbReference type="EMBL" id="SNX87223.1"/>
    </source>
</evidence>
<name>A0AAJ5C850_9BASI</name>
<keyword evidence="2" id="KW-0812">Transmembrane</keyword>
<evidence type="ECO:0000256" key="2">
    <source>
        <dbReference type="SAM" id="Phobius"/>
    </source>
</evidence>
<dbReference type="AlphaFoldDB" id="A0AAJ5C850"/>
<keyword evidence="2" id="KW-0472">Membrane</keyword>
<keyword evidence="2" id="KW-1133">Transmembrane helix</keyword>
<evidence type="ECO:0000313" key="4">
    <source>
        <dbReference type="Proteomes" id="UP001294444"/>
    </source>
</evidence>
<feature type="region of interest" description="Disordered" evidence="1">
    <location>
        <begin position="80"/>
        <end position="143"/>
    </location>
</feature>
<gene>
    <name evidence="3" type="ORF">MEPE_05933</name>
</gene>
<dbReference type="EMBL" id="OAPG01000018">
    <property type="protein sequence ID" value="SNX87223.1"/>
    <property type="molecule type" value="Genomic_DNA"/>
</dbReference>
<organism evidence="3 4">
    <name type="scientific">Melanopsichium pennsylvanicum</name>
    <dbReference type="NCBI Taxonomy" id="63383"/>
    <lineage>
        <taxon>Eukaryota</taxon>
        <taxon>Fungi</taxon>
        <taxon>Dikarya</taxon>
        <taxon>Basidiomycota</taxon>
        <taxon>Ustilaginomycotina</taxon>
        <taxon>Ustilaginomycetes</taxon>
        <taxon>Ustilaginales</taxon>
        <taxon>Ustilaginaceae</taxon>
        <taxon>Melanopsichium</taxon>
    </lineage>
</organism>
<feature type="compositionally biased region" description="Polar residues" evidence="1">
    <location>
        <begin position="1"/>
        <end position="19"/>
    </location>
</feature>
<reference evidence="3" key="1">
    <citation type="submission" date="2023-10" db="EMBL/GenBank/DDBJ databases">
        <authorList>
            <person name="Guldener U."/>
        </authorList>
    </citation>
    <scope>NUCLEOTIDE SEQUENCE</scope>
    <source>
        <strain evidence="3">Mp4</strain>
    </source>
</reference>
<feature type="region of interest" description="Disordered" evidence="1">
    <location>
        <begin position="179"/>
        <end position="228"/>
    </location>
</feature>
<comment type="caution">
    <text evidence="3">The sequence shown here is derived from an EMBL/GenBank/DDBJ whole genome shotgun (WGS) entry which is preliminary data.</text>
</comment>
<sequence length="228" mass="25688">MSSTPSQLTTTNNRLQITTSEKDQPPGHDQQPGWKRLSDTSRRFIKRDPQLLPLAAIALGTVGLFYYFQGYKIRDVAKSEAASSRQSETNPSGTGCATRTATAKDPNIPSIRTKLPSQTSKYHNEPEHTENLENRPTGGLASYLDAPLSKKYRDDLDNMPVRAEEDVIGRTIKQAARIDRKRKDGDCEDRFKQQQHDVVKGRKEREVGDEPARKKNHLSDVHGRKCTM</sequence>
<feature type="transmembrane region" description="Helical" evidence="2">
    <location>
        <begin position="51"/>
        <end position="68"/>
    </location>
</feature>
<feature type="compositionally biased region" description="Polar residues" evidence="1">
    <location>
        <begin position="81"/>
        <end position="101"/>
    </location>
</feature>
<evidence type="ECO:0000256" key="1">
    <source>
        <dbReference type="SAM" id="MobiDB-lite"/>
    </source>
</evidence>
<proteinExistence type="predicted"/>
<accession>A0AAJ5C850</accession>